<accession>A0AA96WJU9</accession>
<evidence type="ECO:0000313" key="1">
    <source>
        <dbReference type="EMBL" id="WNZ26455.1"/>
    </source>
</evidence>
<keyword evidence="1" id="KW-0808">Transferase</keyword>
<dbReference type="InterPro" id="IPR027417">
    <property type="entry name" value="P-loop_NTPase"/>
</dbReference>
<reference evidence="1" key="1">
    <citation type="submission" date="2020-05" db="EMBL/GenBank/DDBJ databases">
        <authorList>
            <person name="Zhu T."/>
            <person name="Keshari N."/>
            <person name="Lu X."/>
        </authorList>
    </citation>
    <scope>NUCLEOTIDE SEQUENCE</scope>
    <source>
        <strain evidence="1">NK1-12</strain>
    </source>
</reference>
<protein>
    <submittedName>
        <fullName evidence="1">Serine/threonine protein kinase</fullName>
    </submittedName>
</protein>
<organism evidence="1">
    <name type="scientific">Leptolyngbya sp. NK1-12</name>
    <dbReference type="NCBI Taxonomy" id="2547451"/>
    <lineage>
        <taxon>Bacteria</taxon>
        <taxon>Bacillati</taxon>
        <taxon>Cyanobacteriota</taxon>
        <taxon>Cyanophyceae</taxon>
        <taxon>Leptolyngbyales</taxon>
        <taxon>Leptolyngbyaceae</taxon>
        <taxon>Leptolyngbya group</taxon>
        <taxon>Leptolyngbya</taxon>
    </lineage>
</organism>
<dbReference type="Pfam" id="PF14516">
    <property type="entry name" value="AAA_35"/>
    <property type="match status" value="2"/>
</dbReference>
<gene>
    <name evidence="1" type="ORF">HJG54_06045</name>
</gene>
<name>A0AA96WJU9_9CYAN</name>
<keyword evidence="1" id="KW-0418">Kinase</keyword>
<dbReference type="GO" id="GO:0004674">
    <property type="term" value="F:protein serine/threonine kinase activity"/>
    <property type="evidence" value="ECO:0007669"/>
    <property type="project" value="UniProtKB-KW"/>
</dbReference>
<dbReference type="EMBL" id="CP053586">
    <property type="protein sequence ID" value="WNZ26455.1"/>
    <property type="molecule type" value="Genomic_DNA"/>
</dbReference>
<sequence>MGGHPYLVQTALYQIWRQETSLEQLLQTPLNQFEIFSDYQPYLSQAPVVSAAKPPSSVLLARLSEDQALAGPELPEGSVKLGSLFYVERPIEPRCYQTIAKPGALIRIKAPRQMGKTSLMTRIVDHASKLGYGTVRLNLRQAEDNALSSLDRFLRWFCACISQKLHRPAQLDHYWEQDRGSIFNCTTYVQDHLLETLDSPLVLALDEVDCVFVLPEIAQGFFSMLRLWHEEAKTIELWEQLRLVVAHSTEDYGRLNINQSPFNVGLPVELGEFTAAEVGSLVSAHQLVWQPAQIEQLMAVVGGHPYLIRLALYQICQGLPLDQLLAEATTNTGIYEDHLRRHWVTLNQQPQLAEAFHQVVTAMQPIRLSITHVYKLYSMGLITRQGDSVVPRCELYRQYFQERLDPYAKR</sequence>
<dbReference type="SUPFAM" id="SSF52540">
    <property type="entry name" value="P-loop containing nucleoside triphosphate hydrolases"/>
    <property type="match status" value="1"/>
</dbReference>
<dbReference type="Gene3D" id="3.40.50.300">
    <property type="entry name" value="P-loop containing nucleotide triphosphate hydrolases"/>
    <property type="match status" value="1"/>
</dbReference>
<keyword evidence="1" id="KW-0723">Serine/threonine-protein kinase</keyword>
<dbReference type="AlphaFoldDB" id="A0AA96WJU9"/>
<proteinExistence type="predicted"/>